<gene>
    <name evidence="1" type="ORF">LVIROSA_LOCUS26565</name>
</gene>
<dbReference type="EMBL" id="CAKMRJ010005412">
    <property type="protein sequence ID" value="CAH1440429.1"/>
    <property type="molecule type" value="Genomic_DNA"/>
</dbReference>
<accession>A0AAU9NRC8</accession>
<organism evidence="1 2">
    <name type="scientific">Lactuca virosa</name>
    <dbReference type="NCBI Taxonomy" id="75947"/>
    <lineage>
        <taxon>Eukaryota</taxon>
        <taxon>Viridiplantae</taxon>
        <taxon>Streptophyta</taxon>
        <taxon>Embryophyta</taxon>
        <taxon>Tracheophyta</taxon>
        <taxon>Spermatophyta</taxon>
        <taxon>Magnoliopsida</taxon>
        <taxon>eudicotyledons</taxon>
        <taxon>Gunneridae</taxon>
        <taxon>Pentapetalae</taxon>
        <taxon>asterids</taxon>
        <taxon>campanulids</taxon>
        <taxon>Asterales</taxon>
        <taxon>Asteraceae</taxon>
        <taxon>Cichorioideae</taxon>
        <taxon>Cichorieae</taxon>
        <taxon>Lactucinae</taxon>
        <taxon>Lactuca</taxon>
    </lineage>
</organism>
<evidence type="ECO:0000313" key="1">
    <source>
        <dbReference type="EMBL" id="CAH1440429.1"/>
    </source>
</evidence>
<sequence>MQTQESVNIQGGGEDAVMGDIVEPQAEEVVRVNESEEVVRVNEVEELGRVNQVVEYMYTTGQPSKRKKSERILKLKLAKRVNSEGSTVGSPMELN</sequence>
<keyword evidence="2" id="KW-1185">Reference proteome</keyword>
<proteinExistence type="predicted"/>
<comment type="caution">
    <text evidence="1">The sequence shown here is derived from an EMBL/GenBank/DDBJ whole genome shotgun (WGS) entry which is preliminary data.</text>
</comment>
<dbReference type="Proteomes" id="UP001157418">
    <property type="component" value="Unassembled WGS sequence"/>
</dbReference>
<protein>
    <submittedName>
        <fullName evidence="1">Uncharacterized protein</fullName>
    </submittedName>
</protein>
<evidence type="ECO:0000313" key="2">
    <source>
        <dbReference type="Proteomes" id="UP001157418"/>
    </source>
</evidence>
<name>A0AAU9NRC8_9ASTR</name>
<reference evidence="1 2" key="1">
    <citation type="submission" date="2022-01" db="EMBL/GenBank/DDBJ databases">
        <authorList>
            <person name="Xiong W."/>
            <person name="Schranz E."/>
        </authorList>
    </citation>
    <scope>NUCLEOTIDE SEQUENCE [LARGE SCALE GENOMIC DNA]</scope>
</reference>
<dbReference type="AlphaFoldDB" id="A0AAU9NRC8"/>